<dbReference type="CDD" id="cd00090">
    <property type="entry name" value="HTH_ARSR"/>
    <property type="match status" value="1"/>
</dbReference>
<dbReference type="Gene3D" id="1.10.10.10">
    <property type="entry name" value="Winged helix-like DNA-binding domain superfamily/Winged helix DNA-binding domain"/>
    <property type="match status" value="1"/>
</dbReference>
<evidence type="ECO:0000256" key="2">
    <source>
        <dbReference type="ARBA" id="ARBA00023125"/>
    </source>
</evidence>
<keyword evidence="2" id="KW-0238">DNA-binding</keyword>
<dbReference type="InterPro" id="IPR036388">
    <property type="entry name" value="WH-like_DNA-bd_sf"/>
</dbReference>
<dbReference type="PANTHER" id="PTHR30154:SF34">
    <property type="entry name" value="TRANSCRIPTIONAL REGULATOR AZLB"/>
    <property type="match status" value="1"/>
</dbReference>
<gene>
    <name evidence="5" type="ordered locus">Mcup_1017</name>
</gene>
<dbReference type="SMART" id="SM00344">
    <property type="entry name" value="HTH_ASNC"/>
    <property type="match status" value="1"/>
</dbReference>
<dbReference type="GO" id="GO:0005829">
    <property type="term" value="C:cytosol"/>
    <property type="evidence" value="ECO:0007669"/>
    <property type="project" value="TreeGrafter"/>
</dbReference>
<dbReference type="PROSITE" id="PS50956">
    <property type="entry name" value="HTH_ASNC_2"/>
    <property type="match status" value="1"/>
</dbReference>
<evidence type="ECO:0000259" key="4">
    <source>
        <dbReference type="PROSITE" id="PS50956"/>
    </source>
</evidence>
<keyword evidence="3" id="KW-0804">Transcription</keyword>
<dbReference type="EMBL" id="CP002656">
    <property type="protein sequence ID" value="AEB95122.1"/>
    <property type="molecule type" value="Genomic_DNA"/>
</dbReference>
<dbReference type="InterPro" id="IPR000485">
    <property type="entry name" value="AsnC-type_HTH_dom"/>
</dbReference>
<dbReference type="InterPro" id="IPR011991">
    <property type="entry name" value="ArsR-like_HTH"/>
</dbReference>
<dbReference type="STRING" id="1006006.Mcup_1017"/>
<protein>
    <submittedName>
        <fullName evidence="5">AsnC family transcriptional regulator</fullName>
    </submittedName>
</protein>
<evidence type="ECO:0000256" key="3">
    <source>
        <dbReference type="ARBA" id="ARBA00023163"/>
    </source>
</evidence>
<dbReference type="eggNOG" id="arCOG01586">
    <property type="taxonomic scope" value="Archaea"/>
</dbReference>
<evidence type="ECO:0000256" key="1">
    <source>
        <dbReference type="ARBA" id="ARBA00023015"/>
    </source>
</evidence>
<dbReference type="InterPro" id="IPR036390">
    <property type="entry name" value="WH_DNA-bd_sf"/>
</dbReference>
<reference evidence="5 6" key="1">
    <citation type="journal article" date="2011" name="J. Bacteriol.">
        <title>Complete genome sequence of Metallosphaera cuprina, a metal sulfide-oxidizing archaeon from a hot spring.</title>
        <authorList>
            <person name="Liu L.J."/>
            <person name="You X.Y."/>
            <person name="Zheng H."/>
            <person name="Wang S."/>
            <person name="Jiang C.Y."/>
            <person name="Liu S.J."/>
        </authorList>
    </citation>
    <scope>NUCLEOTIDE SEQUENCE [LARGE SCALE GENOMIC DNA]</scope>
    <source>
        <strain evidence="5 6">Ar-4</strain>
    </source>
</reference>
<dbReference type="PANTHER" id="PTHR30154">
    <property type="entry name" value="LEUCINE-RESPONSIVE REGULATORY PROTEIN"/>
    <property type="match status" value="1"/>
</dbReference>
<proteinExistence type="predicted"/>
<evidence type="ECO:0000313" key="5">
    <source>
        <dbReference type="EMBL" id="AEB95122.1"/>
    </source>
</evidence>
<dbReference type="GO" id="GO:0043565">
    <property type="term" value="F:sequence-specific DNA binding"/>
    <property type="evidence" value="ECO:0007669"/>
    <property type="project" value="InterPro"/>
</dbReference>
<dbReference type="GO" id="GO:0043200">
    <property type="term" value="P:response to amino acid"/>
    <property type="evidence" value="ECO:0007669"/>
    <property type="project" value="TreeGrafter"/>
</dbReference>
<dbReference type="PATRIC" id="fig|1006006.8.peg.1009"/>
<dbReference type="PRINTS" id="PR00033">
    <property type="entry name" value="HTHASNC"/>
</dbReference>
<dbReference type="AlphaFoldDB" id="F4G2S4"/>
<evidence type="ECO:0000313" key="6">
    <source>
        <dbReference type="Proteomes" id="UP000007812"/>
    </source>
</evidence>
<accession>F4G2S4</accession>
<dbReference type="OrthoDB" id="6995at2157"/>
<dbReference type="GeneID" id="10493208"/>
<dbReference type="SUPFAM" id="SSF46785">
    <property type="entry name" value="Winged helix' DNA-binding domain"/>
    <property type="match status" value="2"/>
</dbReference>
<dbReference type="RefSeq" id="WP_013737620.1">
    <property type="nucleotide sequence ID" value="NC_015435.1"/>
</dbReference>
<keyword evidence="6" id="KW-1185">Reference proteome</keyword>
<dbReference type="Proteomes" id="UP000007812">
    <property type="component" value="Chromosome"/>
</dbReference>
<name>F4G2S4_METCR</name>
<sequence>MRDETDKSIVFHLLKDGRISQKRLAKLIGITESSLSYRINNLKEEGIIKGFSLFVNPNLLNSHYAFLAFPNTKSFDSENVFMKFTCLEEFNVYGVQAKREEFDQLISSLFDELGEPIMTYIPQQNVRELRPYELRLIKALREDPRASPGELARRMGASVRFVANTLNSMLSKGDVRVIPQVDLSRLKALILAIFSKGEFNLMDPCRVLKVSSDEGVVDICFVHDLKLADGLVKQVKKSDISSKVMIVTNFQVKSAF</sequence>
<dbReference type="KEGG" id="mcn:Mcup_1017"/>
<feature type="domain" description="HTH asnC-type" evidence="4">
    <location>
        <begin position="1"/>
        <end position="63"/>
    </location>
</feature>
<dbReference type="Pfam" id="PF13412">
    <property type="entry name" value="HTH_24"/>
    <property type="match status" value="1"/>
</dbReference>
<keyword evidence="1" id="KW-0805">Transcription regulation</keyword>
<organism evidence="5 6">
    <name type="scientific">Metallosphaera cuprina (strain Ar-4)</name>
    <dbReference type="NCBI Taxonomy" id="1006006"/>
    <lineage>
        <taxon>Archaea</taxon>
        <taxon>Thermoproteota</taxon>
        <taxon>Thermoprotei</taxon>
        <taxon>Sulfolobales</taxon>
        <taxon>Sulfolobaceae</taxon>
        <taxon>Metallosphaera</taxon>
    </lineage>
</organism>
<dbReference type="InterPro" id="IPR019888">
    <property type="entry name" value="Tscrpt_reg_AsnC-like"/>
</dbReference>
<dbReference type="HOGENOM" id="CLU_090242_0_0_2"/>